<dbReference type="PANTHER" id="PTHR11702:SF31">
    <property type="entry name" value="MITOCHONDRIAL RIBOSOME-ASSOCIATED GTPASE 2"/>
    <property type="match status" value="1"/>
</dbReference>
<name>A0A2P5AJH9_PARAD</name>
<dbReference type="Proteomes" id="UP000237105">
    <property type="component" value="Unassembled WGS sequence"/>
</dbReference>
<dbReference type="AlphaFoldDB" id="A0A2P5AJH9"/>
<dbReference type="EMBL" id="JXTB01000556">
    <property type="protein sequence ID" value="PON36710.1"/>
    <property type="molecule type" value="Genomic_DNA"/>
</dbReference>
<protein>
    <submittedName>
        <fullName evidence="3">GTP binding domain containing protein</fullName>
    </submittedName>
</protein>
<dbReference type="InterPro" id="IPR027417">
    <property type="entry name" value="P-loop_NTPase"/>
</dbReference>
<keyword evidence="4" id="KW-1185">Reference proteome</keyword>
<dbReference type="SUPFAM" id="SSF52540">
    <property type="entry name" value="P-loop containing nucleoside triphosphate hydrolases"/>
    <property type="match status" value="1"/>
</dbReference>
<dbReference type="InterPro" id="IPR006073">
    <property type="entry name" value="GTP-bd"/>
</dbReference>
<dbReference type="InterPro" id="IPR045086">
    <property type="entry name" value="OBG_GTPase"/>
</dbReference>
<dbReference type="PANTHER" id="PTHR11702">
    <property type="entry name" value="DEVELOPMENTALLY REGULATED GTP-BINDING PROTEIN-RELATED"/>
    <property type="match status" value="1"/>
</dbReference>
<sequence>MEDSATMEQSTGVSSPSLNSQLSASQSCLEEESGEEQEKKCNVVELTEQELKNTIDVSLVGMPNAGKSALLGAISRAKPSVDHYDFTTLRPNLGSLNNDDLSIKASTFQDTSRALTKTGDLDMHSCATSSALGL</sequence>
<dbReference type="Pfam" id="PF01926">
    <property type="entry name" value="MMR_HSR1"/>
    <property type="match status" value="1"/>
</dbReference>
<dbReference type="GO" id="GO:0003924">
    <property type="term" value="F:GTPase activity"/>
    <property type="evidence" value="ECO:0007669"/>
    <property type="project" value="InterPro"/>
</dbReference>
<dbReference type="OrthoDB" id="347018at2759"/>
<dbReference type="GO" id="GO:0005739">
    <property type="term" value="C:mitochondrion"/>
    <property type="evidence" value="ECO:0007669"/>
    <property type="project" value="TreeGrafter"/>
</dbReference>
<feature type="compositionally biased region" description="Polar residues" evidence="1">
    <location>
        <begin position="1"/>
        <end position="13"/>
    </location>
</feature>
<reference evidence="4" key="1">
    <citation type="submission" date="2016-06" db="EMBL/GenBank/DDBJ databases">
        <title>Parallel loss of symbiosis genes in relatives of nitrogen-fixing non-legume Parasponia.</title>
        <authorList>
            <person name="Van Velzen R."/>
            <person name="Holmer R."/>
            <person name="Bu F."/>
            <person name="Rutten L."/>
            <person name="Van Zeijl A."/>
            <person name="Liu W."/>
            <person name="Santuari L."/>
            <person name="Cao Q."/>
            <person name="Sharma T."/>
            <person name="Shen D."/>
            <person name="Roswanjaya Y."/>
            <person name="Wardhani T."/>
            <person name="Kalhor M.S."/>
            <person name="Jansen J."/>
            <person name="Van den Hoogen J."/>
            <person name="Gungor B."/>
            <person name="Hartog M."/>
            <person name="Hontelez J."/>
            <person name="Verver J."/>
            <person name="Yang W.-C."/>
            <person name="Schijlen E."/>
            <person name="Repin R."/>
            <person name="Schilthuizen M."/>
            <person name="Schranz E."/>
            <person name="Heidstra R."/>
            <person name="Miyata K."/>
            <person name="Fedorova E."/>
            <person name="Kohlen W."/>
            <person name="Bisseling T."/>
            <person name="Smit S."/>
            <person name="Geurts R."/>
        </authorList>
    </citation>
    <scope>NUCLEOTIDE SEQUENCE [LARGE SCALE GENOMIC DNA]</scope>
    <source>
        <strain evidence="4">cv. WU1-14</strain>
    </source>
</reference>
<gene>
    <name evidence="3" type="ORF">PanWU01x14_326110</name>
</gene>
<evidence type="ECO:0000259" key="2">
    <source>
        <dbReference type="Pfam" id="PF01926"/>
    </source>
</evidence>
<dbReference type="Gene3D" id="3.40.50.300">
    <property type="entry name" value="P-loop containing nucleotide triphosphate hydrolases"/>
    <property type="match status" value="1"/>
</dbReference>
<evidence type="ECO:0000313" key="4">
    <source>
        <dbReference type="Proteomes" id="UP000237105"/>
    </source>
</evidence>
<proteinExistence type="predicted"/>
<dbReference type="PRINTS" id="PR00326">
    <property type="entry name" value="GTP1OBG"/>
</dbReference>
<organism evidence="3 4">
    <name type="scientific">Parasponia andersonii</name>
    <name type="common">Sponia andersonii</name>
    <dbReference type="NCBI Taxonomy" id="3476"/>
    <lineage>
        <taxon>Eukaryota</taxon>
        <taxon>Viridiplantae</taxon>
        <taxon>Streptophyta</taxon>
        <taxon>Embryophyta</taxon>
        <taxon>Tracheophyta</taxon>
        <taxon>Spermatophyta</taxon>
        <taxon>Magnoliopsida</taxon>
        <taxon>eudicotyledons</taxon>
        <taxon>Gunneridae</taxon>
        <taxon>Pentapetalae</taxon>
        <taxon>rosids</taxon>
        <taxon>fabids</taxon>
        <taxon>Rosales</taxon>
        <taxon>Cannabaceae</taxon>
        <taxon>Parasponia</taxon>
    </lineage>
</organism>
<evidence type="ECO:0000256" key="1">
    <source>
        <dbReference type="SAM" id="MobiDB-lite"/>
    </source>
</evidence>
<dbReference type="GO" id="GO:0005525">
    <property type="term" value="F:GTP binding"/>
    <property type="evidence" value="ECO:0007669"/>
    <property type="project" value="InterPro"/>
</dbReference>
<feature type="domain" description="G" evidence="2">
    <location>
        <begin position="57"/>
        <end position="102"/>
    </location>
</feature>
<dbReference type="STRING" id="3476.A0A2P5AJH9"/>
<evidence type="ECO:0000313" key="3">
    <source>
        <dbReference type="EMBL" id="PON36710.1"/>
    </source>
</evidence>
<feature type="region of interest" description="Disordered" evidence="1">
    <location>
        <begin position="1"/>
        <end position="40"/>
    </location>
</feature>
<comment type="caution">
    <text evidence="3">The sequence shown here is derived from an EMBL/GenBank/DDBJ whole genome shotgun (WGS) entry which is preliminary data.</text>
</comment>
<accession>A0A2P5AJH9</accession>
<feature type="compositionally biased region" description="Low complexity" evidence="1">
    <location>
        <begin position="14"/>
        <end position="27"/>
    </location>
</feature>